<dbReference type="GO" id="GO:0022857">
    <property type="term" value="F:transmembrane transporter activity"/>
    <property type="evidence" value="ECO:0007669"/>
    <property type="project" value="InterPro"/>
</dbReference>
<feature type="transmembrane region" description="Helical" evidence="6">
    <location>
        <begin position="42"/>
        <end position="62"/>
    </location>
</feature>
<gene>
    <name evidence="7" type="ORF">FH715_10835</name>
</gene>
<keyword evidence="5 6" id="KW-0472">Membrane</keyword>
<feature type="transmembrane region" description="Helical" evidence="6">
    <location>
        <begin position="69"/>
        <end position="91"/>
    </location>
</feature>
<keyword evidence="2" id="KW-1003">Cell membrane</keyword>
<dbReference type="Pfam" id="PF07690">
    <property type="entry name" value="MFS_1"/>
    <property type="match status" value="1"/>
</dbReference>
<keyword evidence="8" id="KW-1185">Reference proteome</keyword>
<feature type="transmembrane region" description="Helical" evidence="6">
    <location>
        <begin position="273"/>
        <end position="292"/>
    </location>
</feature>
<dbReference type="OrthoDB" id="3690525at2"/>
<evidence type="ECO:0000256" key="6">
    <source>
        <dbReference type="SAM" id="Phobius"/>
    </source>
</evidence>
<feature type="transmembrane region" description="Helical" evidence="6">
    <location>
        <begin position="97"/>
        <end position="121"/>
    </location>
</feature>
<dbReference type="SUPFAM" id="SSF103473">
    <property type="entry name" value="MFS general substrate transporter"/>
    <property type="match status" value="1"/>
</dbReference>
<sequence length="400" mass="38664">MTAALGRCLTTAFLARLADEGMGVAVVLAALARTGDAAQGAFVLTAWLLPHVATAPLTGALVGRVRRPAPLCGAALGCFALAIAALAALVGRAPTPLVLAVALAGGACGPVVSGGLSSLVAELTPEGRARDRAYAWDAAGYNAASLAGPALVALLAGAVSPGAALAALALSAGLAAPLAATLPLGRRAPARTTRLRADLLTGARVVWAVRPLRAVTSATVLSSFGLGALTTASVLFAEGFGAPGQAGALLTAFALGALLGSLAVPGTVEPGRLAGWSLLGLGLALAAAAWAPGLACALPLYALAGCCDGPLLTATLRLRAAHAPAHARAQVFTLGAGLKLTAASLGAAAVGLAAELPPPALLGAVALCQLAAAALHRALAGSAAPGGSRIGSEAWRTSAS</sequence>
<evidence type="ECO:0000313" key="7">
    <source>
        <dbReference type="EMBL" id="TNM31171.1"/>
    </source>
</evidence>
<feature type="transmembrane region" description="Helical" evidence="6">
    <location>
        <begin position="214"/>
        <end position="236"/>
    </location>
</feature>
<feature type="transmembrane region" description="Helical" evidence="6">
    <location>
        <begin position="248"/>
        <end position="266"/>
    </location>
</feature>
<dbReference type="Gene3D" id="1.20.1250.20">
    <property type="entry name" value="MFS general substrate transporter like domains"/>
    <property type="match status" value="1"/>
</dbReference>
<dbReference type="RefSeq" id="WP_139643687.1">
    <property type="nucleotide sequence ID" value="NZ_VDGT01000006.1"/>
</dbReference>
<evidence type="ECO:0000256" key="3">
    <source>
        <dbReference type="ARBA" id="ARBA00022692"/>
    </source>
</evidence>
<organism evidence="7 8">
    <name type="scientific">Streptomyces sedi</name>
    <dbReference type="NCBI Taxonomy" id="555059"/>
    <lineage>
        <taxon>Bacteria</taxon>
        <taxon>Bacillati</taxon>
        <taxon>Actinomycetota</taxon>
        <taxon>Actinomycetes</taxon>
        <taxon>Kitasatosporales</taxon>
        <taxon>Streptomycetaceae</taxon>
        <taxon>Streptomyces</taxon>
    </lineage>
</organism>
<protein>
    <submittedName>
        <fullName evidence="7">MFS transporter</fullName>
    </submittedName>
</protein>
<evidence type="ECO:0000256" key="4">
    <source>
        <dbReference type="ARBA" id="ARBA00022989"/>
    </source>
</evidence>
<dbReference type="EMBL" id="VDGT01000006">
    <property type="protein sequence ID" value="TNM31171.1"/>
    <property type="molecule type" value="Genomic_DNA"/>
</dbReference>
<evidence type="ECO:0000256" key="2">
    <source>
        <dbReference type="ARBA" id="ARBA00022475"/>
    </source>
</evidence>
<accession>A0A5C4V5S8</accession>
<name>A0A5C4V5S8_9ACTN</name>
<comment type="subcellular location">
    <subcellularLocation>
        <location evidence="1">Cell membrane</location>
        <topology evidence="1">Multi-pass membrane protein</topology>
    </subcellularLocation>
</comment>
<dbReference type="PANTHER" id="PTHR23513:SF11">
    <property type="entry name" value="STAPHYLOFERRIN A TRANSPORTER"/>
    <property type="match status" value="1"/>
</dbReference>
<dbReference type="InterPro" id="IPR011701">
    <property type="entry name" value="MFS"/>
</dbReference>
<evidence type="ECO:0000256" key="5">
    <source>
        <dbReference type="ARBA" id="ARBA00023136"/>
    </source>
</evidence>
<evidence type="ECO:0000313" key="8">
    <source>
        <dbReference type="Proteomes" id="UP000311713"/>
    </source>
</evidence>
<reference evidence="7 8" key="1">
    <citation type="submission" date="2019-06" db="EMBL/GenBank/DDBJ databases">
        <title>Draft genome of Streptomyces sedi sp. JCM16909.</title>
        <authorList>
            <person name="Klykleung N."/>
            <person name="Tanasupawat S."/>
            <person name="Kudo T."/>
            <person name="Yuki M."/>
            <person name="Ohkuma M."/>
        </authorList>
    </citation>
    <scope>NUCLEOTIDE SEQUENCE [LARGE SCALE GENOMIC DNA]</scope>
    <source>
        <strain evidence="7 8">JCM 16909</strain>
    </source>
</reference>
<dbReference type="AlphaFoldDB" id="A0A5C4V5S8"/>
<keyword evidence="3 6" id="KW-0812">Transmembrane</keyword>
<proteinExistence type="predicted"/>
<keyword evidence="4 6" id="KW-1133">Transmembrane helix</keyword>
<evidence type="ECO:0000256" key="1">
    <source>
        <dbReference type="ARBA" id="ARBA00004651"/>
    </source>
</evidence>
<dbReference type="Proteomes" id="UP000311713">
    <property type="component" value="Unassembled WGS sequence"/>
</dbReference>
<comment type="caution">
    <text evidence="7">The sequence shown here is derived from an EMBL/GenBank/DDBJ whole genome shotgun (WGS) entry which is preliminary data.</text>
</comment>
<dbReference type="GO" id="GO:0005886">
    <property type="term" value="C:plasma membrane"/>
    <property type="evidence" value="ECO:0007669"/>
    <property type="project" value="UniProtKB-SubCell"/>
</dbReference>
<dbReference type="InterPro" id="IPR036259">
    <property type="entry name" value="MFS_trans_sf"/>
</dbReference>
<feature type="transmembrane region" description="Helical" evidence="6">
    <location>
        <begin position="133"/>
        <end position="156"/>
    </location>
</feature>
<feature type="transmembrane region" description="Helical" evidence="6">
    <location>
        <begin position="162"/>
        <end position="184"/>
    </location>
</feature>
<dbReference type="PANTHER" id="PTHR23513">
    <property type="entry name" value="INTEGRAL MEMBRANE EFFLUX PROTEIN-RELATED"/>
    <property type="match status" value="1"/>
</dbReference>